<feature type="compositionally biased region" description="Polar residues" evidence="2">
    <location>
        <begin position="2244"/>
        <end position="2256"/>
    </location>
</feature>
<dbReference type="InterPro" id="IPR028236">
    <property type="entry name" value="CPLANE1"/>
</dbReference>
<dbReference type="Proteomes" id="UP001295444">
    <property type="component" value="Chromosome 05"/>
</dbReference>
<feature type="region of interest" description="Disordered" evidence="2">
    <location>
        <begin position="1797"/>
        <end position="1822"/>
    </location>
</feature>
<dbReference type="SUPFAM" id="SSF50978">
    <property type="entry name" value="WD40 repeat-like"/>
    <property type="match status" value="1"/>
</dbReference>
<feature type="compositionally biased region" description="Basic and acidic residues" evidence="2">
    <location>
        <begin position="2921"/>
        <end position="2932"/>
    </location>
</feature>
<reference evidence="3" key="1">
    <citation type="submission" date="2022-03" db="EMBL/GenBank/DDBJ databases">
        <authorList>
            <person name="Alioto T."/>
            <person name="Alioto T."/>
            <person name="Gomez Garrido J."/>
        </authorList>
    </citation>
    <scope>NUCLEOTIDE SEQUENCE</scope>
</reference>
<feature type="region of interest" description="Disordered" evidence="2">
    <location>
        <begin position="1929"/>
        <end position="1961"/>
    </location>
</feature>
<feature type="region of interest" description="Disordered" evidence="2">
    <location>
        <begin position="2899"/>
        <end position="2941"/>
    </location>
</feature>
<evidence type="ECO:0000256" key="2">
    <source>
        <dbReference type="SAM" id="MobiDB-lite"/>
    </source>
</evidence>
<dbReference type="Gene3D" id="2.130.10.10">
    <property type="entry name" value="YVTN repeat-like/Quinoprotein amine dehydrogenase"/>
    <property type="match status" value="1"/>
</dbReference>
<evidence type="ECO:0000256" key="1">
    <source>
        <dbReference type="ARBA" id="ARBA00022737"/>
    </source>
</evidence>
<proteinExistence type="predicted"/>
<dbReference type="GO" id="GO:0035869">
    <property type="term" value="C:ciliary transition zone"/>
    <property type="evidence" value="ECO:0007669"/>
    <property type="project" value="TreeGrafter"/>
</dbReference>
<feature type="region of interest" description="Disordered" evidence="2">
    <location>
        <begin position="2240"/>
        <end position="2265"/>
    </location>
</feature>
<feature type="compositionally biased region" description="Basic and acidic residues" evidence="2">
    <location>
        <begin position="2398"/>
        <end position="2412"/>
    </location>
</feature>
<feature type="region of interest" description="Disordered" evidence="2">
    <location>
        <begin position="2385"/>
        <end position="2436"/>
    </location>
</feature>
<feature type="region of interest" description="Disordered" evidence="2">
    <location>
        <begin position="2955"/>
        <end position="3041"/>
    </location>
</feature>
<feature type="compositionally biased region" description="Polar residues" evidence="2">
    <location>
        <begin position="1804"/>
        <end position="1819"/>
    </location>
</feature>
<dbReference type="GO" id="GO:0060271">
    <property type="term" value="P:cilium assembly"/>
    <property type="evidence" value="ECO:0007669"/>
    <property type="project" value="TreeGrafter"/>
</dbReference>
<sequence length="3187" mass="357266">MDISLEVLLSTNIKRKTPCAKICWLGQEKESVFLVDEKQLNEIKLHSGSVKKTTSRLQAVLNKKSVVTLASSLNGAWLASLHLSGELFLWNKDFDCLQTVPATNAISQILTEAQVHSLKLYLCVSEDGSRVFLATHTGCVFLWELNEKRTCLHPSKSHVVAGRWTHIESQESALLPSIDDKEATVHIAFVKNEVLGDCCLCTFAFYSGVQLVMTFLALRWFENDLKYNRIHWAQQNCSLSTLVPPCEPVKSRGALIASFSSDGLVLALAINQKDPLATQILFINTMNFITIPGHLRGCSSKGQHIPSRFLRSYWVGDMSWTADNLFLACMLKRGSLLLLTRLGELLTLTTFGCSVEFGPAEFIPLHPLITYRPPVSVLESHDPNNSLGSTISVTDTMRQRYSVTCHPRLPYLIVSDGYMFTALRFAKNVSSYNFMKSLLLDSAQRLESVRHRLQLVKPKKRLGKLKSLTSLKASLLKDREQPHRGTPTIPSFLQTEEETLRPDQSALQVDDDASDNEDFPRFCEPPVSFGRAEEGRLEFASMFDTMHASDQFEGQSDLLSDLHRIQKTLLTAWTVGITMRNLNQKDSLLHYTVSCLTHFLAVLQSSKCPSLQHSKPSKKMVKGNDWIVYMTIFQQCLTILHWDVAPKRTIGHIIKLTSETAKLILEHRRDMPTKGLLECFCLFKMVSQHLNLIYNLHYETFWPTTDTSNKACLDLLKIPIFEGLNIKLKHWSLDCVFKQPPEPVNLRLKSEKRLAALWSILYNQVLRYQIRLRKCNSDYLSQHLSPKLYLEEEAIRSMLCHIQGELQSAGEHLDRSLRLIPVTGEEYFLLGSYKESVEFWNKSFLDVTAQGGRRAGVLQIRYCLAILYGHLYNYNLNDAQGMCDQLVRALLRRSNLLTDQAQDTQVRAECEQDLQDVYPDAALAVIQSMARFMAAYFTNQPMYVFPPHNVCILPPLHIASDRFPRAVKLQHSLVAGAIRDQNLSSIWTVEYALDLLLVGGLVPEAAWLANQLGDWKMSVSMGVAYNLYQESLSNESEKKTPALPPHLTPAHTFQEKLQFFLGRPPGSETTIKDPAGEKHFTDPIEEEDADVLFSSVQEMLKAAVMANAEIVTETLHQLMDSAKELIRKLSGLVPDRLYLPAPPLYCPQPTSVSEEDPSDFLLEAEKRSRQKLSGVLQRILILLRAARCSLPAAQWYIKQIKRTQKIMQKIRAKASLTPLNPLPETLLNYSNSCSSFFKPGATSDLVSSSVTGSFRELCALCWMLHVRERLSYTCRQYQKARDNGKLFKSSDECDPCVTECCFEALDWACRMLPFTRVSNCEELIQDIILSLVSELPPVKKVAEILVKAFPHPDVVRVPLREKYHSVQQRLRHSVIKGPDGEEMMSVMIHNVQNVHVKALRRVQRNIGPMEMHLWESALGETFDEESLCYDKYSLGTSLSRSTLTDFGRSQVYSELDTLSEPLMSKDTNERTGEEYVHNLNARTSVNDPAGQKPDVSIENQHALPSVGTWEFERDDEEYTSFLEIFLSYLLEKDLVHYKEPGIPFLTTFSHHLREQELNSLVFDVHTTLKRKLGKARIQSVFRAGSCYNLNSDPCSDCALLKETLHQSQVPADLNPNVALTVVIKKPEVSTYKSLFKGKTGNVSKSGLFGLNAQKAKKQNDDDDDGNLSAKKNLLCTHDQYKYKVIQTRSCLPSEELGMELQAKFSNEAKLVEWMVRWSDKRLFWTAGKMEPCQPQSTAIRVKTSSAAILTSIWLLEKPYIGSVQSENTCKLPLREYIVAPVSQPQMKHILQRMGRMDAGDAGSESGTLTDITEYTQPDENLSAGDYSMSIKEMTADYSASPQAIADPSEKVNVKIPSDTEDDQEDQLNTEIIPSISVSIRSLTQQISKLATKSSPNTPDPGEPEILETAIVDKNVDPDIVDCDMPSVLQPASSTANVMPSGTTSTEAQDSHGEPSTQPVNTSEAVRQLFQDEMFRLLQLQQINFMSIMQVVGSSFAALPNLQHILQQSSHTGRNQLVNVPLQEHAAFPFQSPIPMDSVRSQAPPNTEILPNTGACTEKPIQGTTNSAAATEQNALHDESNKENVSQKLPQLSILVNHGMKKETIPGNLGLLGTDPSPSLPFIVGPNVPVISAQMSASSGFPLLKLHPQPSIMPLNIIPRYFSQDFASSKCPLPPREAWGPSQMQKITHSSHKANCTTDTNVTKNDIKLLRKAEENMKWAEAVRIPKRLSTDDQSLQAGHPVHLQRSNIQQSGQKPKSLSHGLSLDNPAGIPLLHLNRKPIPYFPSQTGPDSRAPESLQSQAMTPTLTLLKTHLPQQPQNLPIGPSPQLLPLQNLIMFEKSHTNQGLGGTSEDTLQLLKANIKPFEEVVKKGDDDPFKQVVNKEDSIKRQRRRTKQKDRKPERKASVTFRPEDSIIFSNNFDDPVQSENMDKKQSGLEEDSDFVIPLGTFESLLSKEIPGNPIPSIAAELHYMASTQKKAPEIRDASTNTDSERDFNASLATASKERTKQFKNSGTTPVDLSNSPLPASYTGAEIRLDDIPPDSLPPAMFLNLGFHNNKPEDKAAPTSKPDLPHNPVVQQYRSVIDTEEDVPGTAASVDPSGKTYDRPEILTEKTDHLDAPADLLDIAGSETHTRHPDNYQPRGSFIPNIPMERPRLVERIPSEADMVTYKMLSEDPTRVPFVDSNTRAWPSRIPRENHAISTLQEMDFQLTALQEMADSMERDFANTELLVNTIENLTAAVDPDVKDVKVSEKALDVNNVRMESLAEEDEELALPSPAAITSRPIVSFSSSRTSNNSRSLTAPAHHTHVDKSILDLTGLSDFADILNDLMEGGVSATELGLTEFQARTLYRARQDNASSRSPSKRTQKERRELQLWMKRKRRERLIEHRKKLEELREMEHDPFQPRSNANTSFTTNAIRLNQREKDEKDKKLLSQHHSHRVSDAVNLMQEILSETKQIPAASPKIKPSVSGTPGLRSSPKGRSSAGKHSLSSKPSEKRSSLLKGGFSQPKAFSTPPQSRLRGNSTFVLPKSSLDPRPRVRRAPSYPVHVKFDASLPGDRMSQITRRGLLSGRNMAKVHNQMSLKQAPTPSKSQHQDLKKSNFRHVVNQTTEDFEEERDVVSPWEVPDDINKILNSHRNSLLSQGSLYEGDDSFRKSKMDNSSESTGSILSKLDWTAIEDMVASIEKS</sequence>
<feature type="compositionally biased region" description="Basic and acidic residues" evidence="2">
    <location>
        <begin position="3151"/>
        <end position="3160"/>
    </location>
</feature>
<feature type="compositionally biased region" description="Polar residues" evidence="2">
    <location>
        <begin position="3010"/>
        <end position="3026"/>
    </location>
</feature>
<dbReference type="EMBL" id="OW240916">
    <property type="protein sequence ID" value="CAH2296478.1"/>
    <property type="molecule type" value="Genomic_DNA"/>
</dbReference>
<dbReference type="InterPro" id="IPR015943">
    <property type="entry name" value="WD40/YVTN_repeat-like_dom_sf"/>
</dbReference>
<evidence type="ECO:0000313" key="3">
    <source>
        <dbReference type="EMBL" id="CAH2296478.1"/>
    </source>
</evidence>
<organism evidence="3 4">
    <name type="scientific">Pelobates cultripes</name>
    <name type="common">Western spadefoot toad</name>
    <dbReference type="NCBI Taxonomy" id="61616"/>
    <lineage>
        <taxon>Eukaryota</taxon>
        <taxon>Metazoa</taxon>
        <taxon>Chordata</taxon>
        <taxon>Craniata</taxon>
        <taxon>Vertebrata</taxon>
        <taxon>Euteleostomi</taxon>
        <taxon>Amphibia</taxon>
        <taxon>Batrachia</taxon>
        <taxon>Anura</taxon>
        <taxon>Pelobatoidea</taxon>
        <taxon>Pelobatidae</taxon>
        <taxon>Pelobates</taxon>
    </lineage>
</organism>
<name>A0AAD1WBI1_PELCU</name>
<feature type="compositionally biased region" description="Basic residues" evidence="2">
    <location>
        <begin position="2388"/>
        <end position="2397"/>
    </location>
</feature>
<feature type="compositionally biased region" description="Polar residues" evidence="2">
    <location>
        <begin position="2905"/>
        <end position="2919"/>
    </location>
</feature>
<gene>
    <name evidence="3" type="ORF">PECUL_23A027542</name>
</gene>
<dbReference type="PANTHER" id="PTHR14492">
    <property type="entry name" value="JBTS17"/>
    <property type="match status" value="1"/>
</dbReference>
<dbReference type="PANTHER" id="PTHR14492:SF4">
    <property type="entry name" value="CILIOGENESIS AND PLANAR POLARITY EFFECTOR 1"/>
    <property type="match status" value="1"/>
</dbReference>
<dbReference type="Pfam" id="PF15392">
    <property type="entry name" value="Joubert"/>
    <property type="match status" value="1"/>
</dbReference>
<evidence type="ECO:0000313" key="4">
    <source>
        <dbReference type="Proteomes" id="UP001295444"/>
    </source>
</evidence>
<feature type="region of interest" description="Disordered" evidence="2">
    <location>
        <begin position="3140"/>
        <end position="3166"/>
    </location>
</feature>
<protein>
    <submittedName>
        <fullName evidence="3">JBTS17 isoform X3</fullName>
    </submittedName>
</protein>
<accession>A0AAD1WBI1</accession>
<keyword evidence="1" id="KW-0677">Repeat</keyword>
<keyword evidence="4" id="KW-1185">Reference proteome</keyword>
<dbReference type="InterPro" id="IPR036322">
    <property type="entry name" value="WD40_repeat_dom_sf"/>
</dbReference>